<comment type="caution">
    <text evidence="1">The sequence shown here is derived from an EMBL/GenBank/DDBJ whole genome shotgun (WGS) entry which is preliminary data.</text>
</comment>
<dbReference type="Proteomes" id="UP000017131">
    <property type="component" value="Unassembled WGS sequence"/>
</dbReference>
<keyword evidence="2" id="KW-1185">Reference proteome</keyword>
<accession>A0ABN0PC23</accession>
<organism evidence="1 2">
    <name type="scientific">Staphylococcus simulans UMC-CNS-990</name>
    <dbReference type="NCBI Taxonomy" id="1405498"/>
    <lineage>
        <taxon>Bacteria</taxon>
        <taxon>Bacillati</taxon>
        <taxon>Bacillota</taxon>
        <taxon>Bacilli</taxon>
        <taxon>Bacillales</taxon>
        <taxon>Staphylococcaceae</taxon>
        <taxon>Staphylococcus</taxon>
    </lineage>
</organism>
<evidence type="ECO:0000313" key="1">
    <source>
        <dbReference type="EMBL" id="ERS93116.1"/>
    </source>
</evidence>
<dbReference type="RefSeq" id="WP_023015624.1">
    <property type="nucleotide sequence ID" value="NZ_AXDY01000006.1"/>
</dbReference>
<sequence>MKIKEAINKLEEEGLDIKNDKAIFKLSDGVLEIYFDEDENTMKVELHDMNVFVSDELCNREVESVMYELAGVNEEDKSND</sequence>
<reference evidence="1 2" key="1">
    <citation type="journal article" date="2013" name="Genome Announc.">
        <title>Draft Genome Sequence of Staphylococcus simulans UMC-CNS-990, Isolated from a Case of Chronic Bovine Mastitis.</title>
        <authorList>
            <person name="Calcutt M.J."/>
            <person name="Foecking M.F."/>
            <person name="Hsieh H.Y."/>
            <person name="Perry J."/>
            <person name="Stewart G.C."/>
            <person name="Middleton J.R."/>
        </authorList>
    </citation>
    <scope>NUCLEOTIDE SEQUENCE [LARGE SCALE GENOMIC DNA]</scope>
    <source>
        <strain evidence="1 2">UMC-CNS-990</strain>
    </source>
</reference>
<protein>
    <recommendedName>
        <fullName evidence="3">Phage protein</fullName>
    </recommendedName>
</protein>
<name>A0ABN0PC23_STASI</name>
<proteinExistence type="predicted"/>
<evidence type="ECO:0008006" key="3">
    <source>
        <dbReference type="Google" id="ProtNLM"/>
    </source>
</evidence>
<dbReference type="EMBL" id="AXDY01000006">
    <property type="protein sequence ID" value="ERS93116.1"/>
    <property type="molecule type" value="Genomic_DNA"/>
</dbReference>
<gene>
    <name evidence="1" type="ORF">SSIM_07455</name>
</gene>
<evidence type="ECO:0000313" key="2">
    <source>
        <dbReference type="Proteomes" id="UP000017131"/>
    </source>
</evidence>